<dbReference type="SUPFAM" id="SSF111337">
    <property type="entry name" value="QueA-like"/>
    <property type="match status" value="1"/>
</dbReference>
<accession>Q0EXQ7</accession>
<keyword evidence="6" id="KW-1185">Reference proteome</keyword>
<dbReference type="GO" id="GO:0008616">
    <property type="term" value="P:tRNA queuosine(34) biosynthetic process"/>
    <property type="evidence" value="ECO:0007669"/>
    <property type="project" value="UniProtKB-KW"/>
</dbReference>
<dbReference type="Pfam" id="PF02547">
    <property type="entry name" value="Queuosine_synth"/>
    <property type="match status" value="1"/>
</dbReference>
<dbReference type="Gene3D" id="3.40.1780.10">
    <property type="entry name" value="QueA-like"/>
    <property type="match status" value="1"/>
</dbReference>
<evidence type="ECO:0000256" key="1">
    <source>
        <dbReference type="ARBA" id="ARBA00022490"/>
    </source>
</evidence>
<dbReference type="PANTHER" id="PTHR30307">
    <property type="entry name" value="S-ADENOSYLMETHIONINE:TRNA RIBOSYLTRANSFERASE-ISOMERASE"/>
    <property type="match status" value="1"/>
</dbReference>
<dbReference type="PANTHER" id="PTHR30307:SF0">
    <property type="entry name" value="S-ADENOSYLMETHIONINE:TRNA RIBOSYLTRANSFERASE-ISOMERASE"/>
    <property type="match status" value="1"/>
</dbReference>
<evidence type="ECO:0000256" key="2">
    <source>
        <dbReference type="ARBA" id="ARBA00022679"/>
    </source>
</evidence>
<dbReference type="InParanoid" id="Q0EXQ7"/>
<dbReference type="Proteomes" id="UP000005297">
    <property type="component" value="Unassembled WGS sequence"/>
</dbReference>
<sequence>MVDALLTNFHLPKSTLIMLVSALAGRERVLAAYTHAREEGYRFYSYGDAMFVPVYPDTAAMEAST</sequence>
<dbReference type="InterPro" id="IPR003699">
    <property type="entry name" value="QueA"/>
</dbReference>
<evidence type="ECO:0000313" key="5">
    <source>
        <dbReference type="EMBL" id="EAU54145.1"/>
    </source>
</evidence>
<dbReference type="eggNOG" id="COG0809">
    <property type="taxonomic scope" value="Bacteria"/>
</dbReference>
<dbReference type="AlphaFoldDB" id="Q0EXQ7"/>
<reference evidence="5 6" key="1">
    <citation type="submission" date="2006-09" db="EMBL/GenBank/DDBJ databases">
        <authorList>
            <person name="Emerson D."/>
            <person name="Ferriera S."/>
            <person name="Johnson J."/>
            <person name="Kravitz S."/>
            <person name="Halpern A."/>
            <person name="Remington K."/>
            <person name="Beeson K."/>
            <person name="Tran B."/>
            <person name="Rogers Y.-H."/>
            <person name="Friedman R."/>
            <person name="Venter J.C."/>
        </authorList>
    </citation>
    <scope>NUCLEOTIDE SEQUENCE [LARGE SCALE GENOMIC DNA]</scope>
    <source>
        <strain evidence="5 6">PV-1</strain>
    </source>
</reference>
<evidence type="ECO:0000313" key="6">
    <source>
        <dbReference type="Proteomes" id="UP000005297"/>
    </source>
</evidence>
<protein>
    <submittedName>
        <fullName evidence="5">S-adenosylmethionine:tRNA ribosyltransferase-isomerase</fullName>
    </submittedName>
</protein>
<keyword evidence="1" id="KW-0963">Cytoplasm</keyword>
<keyword evidence="5" id="KW-0413">Isomerase</keyword>
<dbReference type="GO" id="GO:0051075">
    <property type="term" value="F:S-adenosylmethionine:tRNA ribosyltransferase-isomerase activity"/>
    <property type="evidence" value="ECO:0007669"/>
    <property type="project" value="TreeGrafter"/>
</dbReference>
<gene>
    <name evidence="5" type="ORF">SPV1_00907</name>
</gene>
<name>Q0EXQ7_9PROT</name>
<keyword evidence="4" id="KW-0671">Queuosine biosynthesis</keyword>
<keyword evidence="2 5" id="KW-0808">Transferase</keyword>
<evidence type="ECO:0000256" key="4">
    <source>
        <dbReference type="ARBA" id="ARBA00022785"/>
    </source>
</evidence>
<organism evidence="5 6">
    <name type="scientific">Mariprofundus ferrooxydans PV-1</name>
    <dbReference type="NCBI Taxonomy" id="314345"/>
    <lineage>
        <taxon>Bacteria</taxon>
        <taxon>Pseudomonadati</taxon>
        <taxon>Pseudomonadota</taxon>
        <taxon>Candidatius Mariprofundia</taxon>
        <taxon>Mariprofundales</taxon>
        <taxon>Mariprofundaceae</taxon>
        <taxon>Mariprofundus</taxon>
    </lineage>
</organism>
<evidence type="ECO:0000256" key="3">
    <source>
        <dbReference type="ARBA" id="ARBA00022691"/>
    </source>
</evidence>
<keyword evidence="3" id="KW-0949">S-adenosyl-L-methionine</keyword>
<dbReference type="HOGENOM" id="CLU_206476_0_0_0"/>
<dbReference type="InterPro" id="IPR042118">
    <property type="entry name" value="QueA_dom1"/>
</dbReference>
<comment type="caution">
    <text evidence="5">The sequence shown here is derived from an EMBL/GenBank/DDBJ whole genome shotgun (WGS) entry which is preliminary data.</text>
</comment>
<proteinExistence type="predicted"/>
<dbReference type="EMBL" id="AATS01000012">
    <property type="protein sequence ID" value="EAU54145.1"/>
    <property type="molecule type" value="Genomic_DNA"/>
</dbReference>
<dbReference type="InterPro" id="IPR036100">
    <property type="entry name" value="QueA_sf"/>
</dbReference>